<proteinExistence type="predicted"/>
<keyword evidence="2" id="KW-1185">Reference proteome</keyword>
<gene>
    <name evidence="1" type="ORF">CRV2_00008799</name>
</gene>
<evidence type="ECO:0000313" key="2">
    <source>
        <dbReference type="Proteomes" id="UP000836387"/>
    </source>
</evidence>
<reference evidence="1" key="1">
    <citation type="submission" date="2020-04" db="EMBL/GenBank/DDBJ databases">
        <authorList>
            <person name="Broberg M."/>
        </authorList>
    </citation>
    <scope>NUCLEOTIDE SEQUENCE</scope>
</reference>
<reference evidence="1" key="2">
    <citation type="submission" date="2021-10" db="EMBL/GenBank/DDBJ databases">
        <authorList>
            <person name="Piombo E."/>
        </authorList>
    </citation>
    <scope>NUCLEOTIDE SEQUENCE</scope>
</reference>
<name>A0ACA9UUD3_BIOOC</name>
<dbReference type="Proteomes" id="UP000836387">
    <property type="component" value="Unassembled WGS sequence"/>
</dbReference>
<sequence length="230" mass="25485">MRASSLLAVALVSLALAQPYVAPREEDSKKQQFAKLIEEIQADVLKSLDEREETMRKRASKPPAIQGTSSSAERLNYIEAVKCLQKLPARTPQSVAAGAKSRRDVGPAMNARYANYTTVLNLLLKPDIVSYRLLSEGVPYAIEIGPHGGIHYTISGDPAFWVHRGMMDRMWTFWQALDPKKRHFDLSDGNYGHITWANNPPSRKALLSDPINMGYAAESTTIGEVMDTLG</sequence>
<dbReference type="EMBL" id="CADEHS020000645">
    <property type="protein sequence ID" value="CAG9956886.1"/>
    <property type="molecule type" value="Genomic_DNA"/>
</dbReference>
<accession>A0ACA9UUD3</accession>
<organism evidence="1 2">
    <name type="scientific">Clonostachys rosea f. rosea IK726</name>
    <dbReference type="NCBI Taxonomy" id="1349383"/>
    <lineage>
        <taxon>Eukaryota</taxon>
        <taxon>Fungi</taxon>
        <taxon>Dikarya</taxon>
        <taxon>Ascomycota</taxon>
        <taxon>Pezizomycotina</taxon>
        <taxon>Sordariomycetes</taxon>
        <taxon>Hypocreomycetidae</taxon>
        <taxon>Hypocreales</taxon>
        <taxon>Bionectriaceae</taxon>
        <taxon>Clonostachys</taxon>
    </lineage>
</organism>
<protein>
    <submittedName>
        <fullName evidence="1">Uncharacterized protein</fullName>
    </submittedName>
</protein>
<comment type="caution">
    <text evidence="1">The sequence shown here is derived from an EMBL/GenBank/DDBJ whole genome shotgun (WGS) entry which is preliminary data.</text>
</comment>
<evidence type="ECO:0000313" key="1">
    <source>
        <dbReference type="EMBL" id="CAG9956886.1"/>
    </source>
</evidence>